<evidence type="ECO:0000256" key="1">
    <source>
        <dbReference type="ARBA" id="ARBA00038420"/>
    </source>
</evidence>
<name>A0A0P8A8E1_9HYPH</name>
<dbReference type="InterPro" id="IPR036779">
    <property type="entry name" value="LysM_dom_sf"/>
</dbReference>
<gene>
    <name evidence="5" type="ORF">GA0071312_2922</name>
    <name evidence="4" type="ORF">HLUCCO17_07115</name>
</gene>
<feature type="compositionally biased region" description="Low complexity" evidence="2">
    <location>
        <begin position="71"/>
        <end position="82"/>
    </location>
</feature>
<comment type="caution">
    <text evidence="4">The sequence shown here is derived from an EMBL/GenBank/DDBJ whole genome shotgun (WGS) entry which is preliminary data.</text>
</comment>
<feature type="region of interest" description="Disordered" evidence="2">
    <location>
        <begin position="47"/>
        <end position="109"/>
    </location>
</feature>
<feature type="domain" description="LysM" evidence="3">
    <location>
        <begin position="111"/>
        <end position="155"/>
    </location>
</feature>
<dbReference type="SUPFAM" id="SSF54106">
    <property type="entry name" value="LysM domain"/>
    <property type="match status" value="1"/>
</dbReference>
<keyword evidence="5" id="KW-0378">Hydrolase</keyword>
<dbReference type="EMBL" id="LJSX01000008">
    <property type="protein sequence ID" value="KPQ11401.1"/>
    <property type="molecule type" value="Genomic_DNA"/>
</dbReference>
<reference evidence="4 6" key="1">
    <citation type="submission" date="2015-09" db="EMBL/GenBank/DDBJ databases">
        <title>Identification and resolution of microdiversity through metagenomic sequencing of parallel consortia.</title>
        <authorList>
            <person name="Nelson W.C."/>
            <person name="Romine M.F."/>
            <person name="Lindemann S.R."/>
        </authorList>
    </citation>
    <scope>NUCLEOTIDE SEQUENCE [LARGE SCALE GENOMIC DNA]</scope>
    <source>
        <strain evidence="4">HL-109</strain>
    </source>
</reference>
<dbReference type="InterPro" id="IPR050570">
    <property type="entry name" value="Cell_wall_metabolism_enzyme"/>
</dbReference>
<dbReference type="AlphaFoldDB" id="A0A0P8A8E1"/>
<dbReference type="Pfam" id="PF01476">
    <property type="entry name" value="LysM"/>
    <property type="match status" value="1"/>
</dbReference>
<feature type="compositionally biased region" description="Polar residues" evidence="2">
    <location>
        <begin position="164"/>
        <end position="187"/>
    </location>
</feature>
<dbReference type="InterPro" id="IPR016047">
    <property type="entry name" value="M23ase_b-sheet_dom"/>
</dbReference>
<dbReference type="InterPro" id="IPR011055">
    <property type="entry name" value="Dup_hybrid_motif"/>
</dbReference>
<dbReference type="Gene3D" id="2.70.70.10">
    <property type="entry name" value="Glucose Permease (Domain IIA)"/>
    <property type="match status" value="1"/>
</dbReference>
<feature type="compositionally biased region" description="Low complexity" evidence="2">
    <location>
        <begin position="231"/>
        <end position="257"/>
    </location>
</feature>
<organism evidence="4 6">
    <name type="scientific">Saliniramus fredricksonii</name>
    <dbReference type="NCBI Taxonomy" id="1653334"/>
    <lineage>
        <taxon>Bacteria</taxon>
        <taxon>Pseudomonadati</taxon>
        <taxon>Pseudomonadota</taxon>
        <taxon>Alphaproteobacteria</taxon>
        <taxon>Hyphomicrobiales</taxon>
        <taxon>Salinarimonadaceae</taxon>
        <taxon>Saliniramus</taxon>
    </lineage>
</organism>
<dbReference type="Pfam" id="PF01551">
    <property type="entry name" value="Peptidase_M23"/>
    <property type="match status" value="1"/>
</dbReference>
<dbReference type="STRING" id="1653334.GA0071312_2922"/>
<comment type="similarity">
    <text evidence="1">Belongs to the E.coli NlpD/Haemophilus LppB family.</text>
</comment>
<dbReference type="OrthoDB" id="9795421at2"/>
<dbReference type="PROSITE" id="PS51782">
    <property type="entry name" value="LYSM"/>
    <property type="match status" value="1"/>
</dbReference>
<feature type="compositionally biased region" description="Polar residues" evidence="2">
    <location>
        <begin position="47"/>
        <end position="67"/>
    </location>
</feature>
<dbReference type="CDD" id="cd00118">
    <property type="entry name" value="LysM"/>
    <property type="match status" value="1"/>
</dbReference>
<dbReference type="Proteomes" id="UP000050497">
    <property type="component" value="Unassembled WGS sequence"/>
</dbReference>
<evidence type="ECO:0000313" key="7">
    <source>
        <dbReference type="Proteomes" id="UP000182800"/>
    </source>
</evidence>
<evidence type="ECO:0000313" key="5">
    <source>
        <dbReference type="EMBL" id="SCC81949.1"/>
    </source>
</evidence>
<feature type="compositionally biased region" description="Polar residues" evidence="2">
    <location>
        <begin position="216"/>
        <end position="230"/>
    </location>
</feature>
<dbReference type="PATRIC" id="fig|1653334.4.peg.2499"/>
<dbReference type="Proteomes" id="UP000182800">
    <property type="component" value="Unassembled WGS sequence"/>
</dbReference>
<feature type="compositionally biased region" description="Pro residues" evidence="2">
    <location>
        <begin position="194"/>
        <end position="205"/>
    </location>
</feature>
<evidence type="ECO:0000259" key="3">
    <source>
        <dbReference type="PROSITE" id="PS51782"/>
    </source>
</evidence>
<evidence type="ECO:0000313" key="6">
    <source>
        <dbReference type="Proteomes" id="UP000050497"/>
    </source>
</evidence>
<evidence type="ECO:0000313" key="4">
    <source>
        <dbReference type="EMBL" id="KPQ11401.1"/>
    </source>
</evidence>
<dbReference type="CDD" id="cd12797">
    <property type="entry name" value="M23_peptidase"/>
    <property type="match status" value="1"/>
</dbReference>
<reference evidence="5 7" key="2">
    <citation type="submission" date="2016-08" db="EMBL/GenBank/DDBJ databases">
        <authorList>
            <person name="Varghese N."/>
            <person name="Submissions Spin"/>
        </authorList>
    </citation>
    <scope>NUCLEOTIDE SEQUENCE [LARGE SCALE GENOMIC DNA]</scope>
    <source>
        <strain evidence="5 7">HL-109</strain>
    </source>
</reference>
<evidence type="ECO:0000256" key="2">
    <source>
        <dbReference type="SAM" id="MobiDB-lite"/>
    </source>
</evidence>
<dbReference type="Gene3D" id="3.10.350.10">
    <property type="entry name" value="LysM domain"/>
    <property type="match status" value="1"/>
</dbReference>
<keyword evidence="7" id="KW-1185">Reference proteome</keyword>
<accession>A0A0P8A8E1</accession>
<dbReference type="PANTHER" id="PTHR21666:SF263">
    <property type="entry name" value="MUREIN HYDROLASE ACTIVATOR NLPD"/>
    <property type="match status" value="1"/>
</dbReference>
<feature type="region of interest" description="Disordered" evidence="2">
    <location>
        <begin position="164"/>
        <end position="259"/>
    </location>
</feature>
<dbReference type="SUPFAM" id="SSF51261">
    <property type="entry name" value="Duplicated hybrid motif"/>
    <property type="match status" value="1"/>
</dbReference>
<dbReference type="RefSeq" id="WP_074445538.1">
    <property type="nucleotide sequence ID" value="NZ_FMBM01000002.1"/>
</dbReference>
<proteinExistence type="inferred from homology"/>
<sequence>MSCLHGSGRFSLLSRVMVIGLVSGLMAACSSDTMRFAGDPFGNPFASNRSEPLTTGSINPDDASSSGIIEASPLAAPGSAPPQVISAQTSAPARNQQRSTGPAGWTALGGTPIVVREGQTLEALSNRYNVPTSAILSANNLQGPADVRPGSTVVIPVYNAVGTQTASAQPAQTRNDASPAREQTQSGQSSDAPPAQPSVAPPPRPRQLASAAGPATQPQTRPEAQTRQQNAAASAPEAAPRVQQASAPQPQPEASQPNATAAGLDFRWPARGRVIAGFGTGGNEGINIALPEGTPVRAAEGGTVAYAGSELKGYGNLILIRHDDGYVSAYAHNRDLLVKRGDNVRRGQVISNSGRTGNVNAPQLHFEIRRGSDPVDPMPYLRS</sequence>
<dbReference type="PANTHER" id="PTHR21666">
    <property type="entry name" value="PEPTIDASE-RELATED"/>
    <property type="match status" value="1"/>
</dbReference>
<dbReference type="InterPro" id="IPR018392">
    <property type="entry name" value="LysM"/>
</dbReference>
<protein>
    <submittedName>
        <fullName evidence="5">Murein DD-endopeptidase MepM and murein hydrolase activator NlpD, contain LysM domain</fullName>
    </submittedName>
    <submittedName>
        <fullName evidence="4">Peptidase, M23/M37 family</fullName>
    </submittedName>
</protein>
<dbReference type="EMBL" id="FMBM01000002">
    <property type="protein sequence ID" value="SCC81949.1"/>
    <property type="molecule type" value="Genomic_DNA"/>
</dbReference>
<dbReference type="GO" id="GO:0004222">
    <property type="term" value="F:metalloendopeptidase activity"/>
    <property type="evidence" value="ECO:0007669"/>
    <property type="project" value="TreeGrafter"/>
</dbReference>
<dbReference type="SMART" id="SM00257">
    <property type="entry name" value="LysM"/>
    <property type="match status" value="1"/>
</dbReference>
<feature type="compositionally biased region" description="Polar residues" evidence="2">
    <location>
        <begin position="85"/>
        <end position="100"/>
    </location>
</feature>